<name>A0A1R1PD19_ZANCU</name>
<dbReference type="InterPro" id="IPR051165">
    <property type="entry name" value="Multifunctional_ANK_Repeat"/>
</dbReference>
<evidence type="ECO:0000256" key="3">
    <source>
        <dbReference type="PROSITE-ProRule" id="PRU00023"/>
    </source>
</evidence>
<dbReference type="SMART" id="SM00248">
    <property type="entry name" value="ANK"/>
    <property type="match status" value="10"/>
</dbReference>
<dbReference type="PANTHER" id="PTHR24123:SF129">
    <property type="entry name" value="PROTEIN, PUTATIVE-RELATED"/>
    <property type="match status" value="1"/>
</dbReference>
<keyword evidence="5" id="KW-1185">Reference proteome</keyword>
<evidence type="ECO:0000313" key="5">
    <source>
        <dbReference type="Proteomes" id="UP000188320"/>
    </source>
</evidence>
<dbReference type="InterPro" id="IPR036770">
    <property type="entry name" value="Ankyrin_rpt-contain_sf"/>
</dbReference>
<dbReference type="SUPFAM" id="SSF48403">
    <property type="entry name" value="Ankyrin repeat"/>
    <property type="match status" value="2"/>
</dbReference>
<accession>A0A1R1PD19</accession>
<dbReference type="Pfam" id="PF12796">
    <property type="entry name" value="Ank_2"/>
    <property type="match status" value="2"/>
</dbReference>
<evidence type="ECO:0000256" key="2">
    <source>
        <dbReference type="ARBA" id="ARBA00023043"/>
    </source>
</evidence>
<comment type="caution">
    <text evidence="4">The sequence shown here is derived from an EMBL/GenBank/DDBJ whole genome shotgun (WGS) entry which is preliminary data.</text>
</comment>
<protein>
    <submittedName>
        <fullName evidence="4">Putative ankyrin repeat protein</fullName>
    </submittedName>
</protein>
<feature type="repeat" description="ANK" evidence="3">
    <location>
        <begin position="395"/>
        <end position="427"/>
    </location>
</feature>
<dbReference type="AlphaFoldDB" id="A0A1R1PD19"/>
<sequence>MDIRMLQLLSENHAFVEILDQHDIIRLCSIENSEIAKRLLEFSNEDRDKSKTPESQVKKGKGLNFSKAMLCLIEACQNYVLSCINERAGPEDVVQIEIIDYIVENNLQNTINDTEYDEKNDVKDKNIVEVSINDYYELAKSELVNRNLGELKLLIEYGMDANANANANGSLILRTAYKAGDICWIDYFISKGMKLEGESDGFEEACKSDKVEVLEHWIKNEGVVPKNSRYECINMACLLGNFDIVKLLVDNGMDLSDPKRNGVRIACSLGLRRTLKYLLDNNAAIDGTCHYQLEYACMIEDIGLVKMILEYYDSLGVLKKRENIDMKGRGKVLTELFLNIESSNCSEECWITKTLLERGEPIQNIDLLEAVKTSIKTNNIEILKILLTYNIDLNSDYKILMFAVQVGNIEVVKLLLKNGLSVKNNSSIVDVALETNNVDMIRFLLQYGAEVLSCSLQLKYFNIDDIETLHLMLDCCPDIVGASPLLQSAIEKNNLEVVKLLLRDPATLGNYGYDFVYYACRSNNIEILKLLFEKEKNTKRGNESGVIQACENNNLEMLKLLLERNPHLVLFEEYGLKEAIDNENVEMIKLLIKYGVDMSGHTVSIMKVASGLNDNELLSICQNMGTGN</sequence>
<dbReference type="OrthoDB" id="539213at2759"/>
<dbReference type="PROSITE" id="PS50088">
    <property type="entry name" value="ANK_REPEAT"/>
    <property type="match status" value="1"/>
</dbReference>
<proteinExistence type="predicted"/>
<dbReference type="EMBL" id="LSSK01001774">
    <property type="protein sequence ID" value="OMH78833.1"/>
    <property type="molecule type" value="Genomic_DNA"/>
</dbReference>
<keyword evidence="1" id="KW-0677">Repeat</keyword>
<dbReference type="PANTHER" id="PTHR24123">
    <property type="entry name" value="ANKYRIN REPEAT-CONTAINING"/>
    <property type="match status" value="1"/>
</dbReference>
<organism evidence="4 5">
    <name type="scientific">Zancudomyces culisetae</name>
    <name type="common">Gut fungus</name>
    <name type="synonym">Smittium culisetae</name>
    <dbReference type="NCBI Taxonomy" id="1213189"/>
    <lineage>
        <taxon>Eukaryota</taxon>
        <taxon>Fungi</taxon>
        <taxon>Fungi incertae sedis</taxon>
        <taxon>Zoopagomycota</taxon>
        <taxon>Kickxellomycotina</taxon>
        <taxon>Harpellomycetes</taxon>
        <taxon>Harpellales</taxon>
        <taxon>Legeriomycetaceae</taxon>
        <taxon>Zancudomyces</taxon>
    </lineage>
</organism>
<dbReference type="Gene3D" id="1.25.40.20">
    <property type="entry name" value="Ankyrin repeat-containing domain"/>
    <property type="match status" value="2"/>
</dbReference>
<dbReference type="InterPro" id="IPR002110">
    <property type="entry name" value="Ankyrin_rpt"/>
</dbReference>
<evidence type="ECO:0000256" key="1">
    <source>
        <dbReference type="ARBA" id="ARBA00022737"/>
    </source>
</evidence>
<reference evidence="5" key="1">
    <citation type="submission" date="2017-01" db="EMBL/GenBank/DDBJ databases">
        <authorList>
            <person name="Wang Y."/>
            <person name="White M."/>
            <person name="Kvist S."/>
            <person name="Moncalvo J.-M."/>
        </authorList>
    </citation>
    <scope>NUCLEOTIDE SEQUENCE [LARGE SCALE GENOMIC DNA]</scope>
    <source>
        <strain evidence="5">COL-18-3</strain>
    </source>
</reference>
<gene>
    <name evidence="4" type="ORF">AX774_g7767</name>
</gene>
<evidence type="ECO:0000313" key="4">
    <source>
        <dbReference type="EMBL" id="OMH78833.1"/>
    </source>
</evidence>
<keyword evidence="2 3" id="KW-0040">ANK repeat</keyword>
<dbReference type="Proteomes" id="UP000188320">
    <property type="component" value="Unassembled WGS sequence"/>
</dbReference>